<gene>
    <name evidence="5" type="ORF">ENS31_05615</name>
</gene>
<reference evidence="5" key="1">
    <citation type="journal article" date="2020" name="mSystems">
        <title>Genome- and Community-Level Interaction Insights into Carbon Utilization and Element Cycling Functions of Hydrothermarchaeota in Hydrothermal Sediment.</title>
        <authorList>
            <person name="Zhou Z."/>
            <person name="Liu Y."/>
            <person name="Xu W."/>
            <person name="Pan J."/>
            <person name="Luo Z.H."/>
            <person name="Li M."/>
        </authorList>
    </citation>
    <scope>NUCLEOTIDE SEQUENCE [LARGE SCALE GENOMIC DNA]</scope>
    <source>
        <strain evidence="5">SpSt-479</strain>
    </source>
</reference>
<proteinExistence type="inferred from homology"/>
<sequence length="232" mass="27520">MKITIRCFYLRTTSDFIICRRVKTQVILIRFIMMLTVHEMIRELMEVLLEDGKMFLRFLNDKYVIRDFELSDAQSLVKYANNYEIFRWVKDNFPYPYTIKDAESWITVSRNTTEGFNYAIANDKELIGGIGVKFKEDVYRFSWELGYWLGEPFWGKGIVTEAVKAFTKYLFNNYNIRSITANVYEGNKASMKVLTKAGFKLDGVIRKAVFKEKLFKDLYIYSILREEIKNSF</sequence>
<comment type="similarity">
    <text evidence="3">Belongs to the acetyltransferase family. RimJ subfamily.</text>
</comment>
<feature type="domain" description="N-acetyltransferase" evidence="4">
    <location>
        <begin position="63"/>
        <end position="221"/>
    </location>
</feature>
<dbReference type="PANTHER" id="PTHR43792:SF8">
    <property type="entry name" value="[RIBOSOMAL PROTEIN US5]-ALANINE N-ACETYLTRANSFERASE"/>
    <property type="match status" value="1"/>
</dbReference>
<keyword evidence="1 5" id="KW-0808">Transferase</keyword>
<evidence type="ECO:0000256" key="3">
    <source>
        <dbReference type="ARBA" id="ARBA00038502"/>
    </source>
</evidence>
<evidence type="ECO:0000259" key="4">
    <source>
        <dbReference type="PROSITE" id="PS51186"/>
    </source>
</evidence>
<accession>A0A7V2ZJJ2</accession>
<evidence type="ECO:0000313" key="5">
    <source>
        <dbReference type="EMBL" id="HFI90998.1"/>
    </source>
</evidence>
<evidence type="ECO:0000256" key="1">
    <source>
        <dbReference type="ARBA" id="ARBA00022679"/>
    </source>
</evidence>
<dbReference type="PROSITE" id="PS51186">
    <property type="entry name" value="GNAT"/>
    <property type="match status" value="1"/>
</dbReference>
<evidence type="ECO:0000256" key="2">
    <source>
        <dbReference type="ARBA" id="ARBA00023315"/>
    </source>
</evidence>
<comment type="caution">
    <text evidence="5">The sequence shown here is derived from an EMBL/GenBank/DDBJ whole genome shotgun (WGS) entry which is preliminary data.</text>
</comment>
<dbReference type="Gene3D" id="3.40.630.30">
    <property type="match status" value="1"/>
</dbReference>
<dbReference type="AlphaFoldDB" id="A0A7V2ZJJ2"/>
<dbReference type="Pfam" id="PF13302">
    <property type="entry name" value="Acetyltransf_3"/>
    <property type="match status" value="1"/>
</dbReference>
<dbReference type="InterPro" id="IPR051531">
    <property type="entry name" value="N-acetyltransferase"/>
</dbReference>
<dbReference type="InterPro" id="IPR016181">
    <property type="entry name" value="Acyl_CoA_acyltransferase"/>
</dbReference>
<name>A0A7V2ZJJ2_9BACT</name>
<dbReference type="GO" id="GO:0016747">
    <property type="term" value="F:acyltransferase activity, transferring groups other than amino-acyl groups"/>
    <property type="evidence" value="ECO:0007669"/>
    <property type="project" value="InterPro"/>
</dbReference>
<dbReference type="InterPro" id="IPR000182">
    <property type="entry name" value="GNAT_dom"/>
</dbReference>
<keyword evidence="2" id="KW-0012">Acyltransferase</keyword>
<dbReference type="SUPFAM" id="SSF55729">
    <property type="entry name" value="Acyl-CoA N-acyltransferases (Nat)"/>
    <property type="match status" value="1"/>
</dbReference>
<dbReference type="PANTHER" id="PTHR43792">
    <property type="entry name" value="GNAT FAMILY, PUTATIVE (AFU_ORTHOLOGUE AFUA_3G00765)-RELATED-RELATED"/>
    <property type="match status" value="1"/>
</dbReference>
<dbReference type="EMBL" id="DSUJ01000008">
    <property type="protein sequence ID" value="HFI90998.1"/>
    <property type="molecule type" value="Genomic_DNA"/>
</dbReference>
<organism evidence="5">
    <name type="scientific">Ignavibacterium album</name>
    <dbReference type="NCBI Taxonomy" id="591197"/>
    <lineage>
        <taxon>Bacteria</taxon>
        <taxon>Pseudomonadati</taxon>
        <taxon>Ignavibacteriota</taxon>
        <taxon>Ignavibacteria</taxon>
        <taxon>Ignavibacteriales</taxon>
        <taxon>Ignavibacteriaceae</taxon>
        <taxon>Ignavibacterium</taxon>
    </lineage>
</organism>
<protein>
    <submittedName>
        <fullName evidence="5">N-acetyltransferase</fullName>
    </submittedName>
</protein>